<name>A0A5A7MR59_9PROT</name>
<dbReference type="Proteomes" id="UP000325187">
    <property type="component" value="Unassembled WGS sequence"/>
</dbReference>
<keyword evidence="5" id="KW-1185">Reference proteome</keyword>
<dbReference type="Proteomes" id="UP000322084">
    <property type="component" value="Unassembled WGS sequence"/>
</dbReference>
<evidence type="ECO:0000313" key="3">
    <source>
        <dbReference type="EMBL" id="GER00382.1"/>
    </source>
</evidence>
<feature type="transmembrane region" description="Helical" evidence="1">
    <location>
        <begin position="9"/>
        <end position="31"/>
    </location>
</feature>
<gene>
    <name evidence="2" type="ORF">JCM17844_20640</name>
    <name evidence="3" type="ORF">JCM17845_10050</name>
</gene>
<dbReference type="EMBL" id="BKCL01000006">
    <property type="protein sequence ID" value="GEQ98427.1"/>
    <property type="molecule type" value="Genomic_DNA"/>
</dbReference>
<dbReference type="PANTHER" id="PTHR31876">
    <property type="entry name" value="COV-LIKE PROTEIN 1"/>
    <property type="match status" value="1"/>
</dbReference>
<accession>A0A5A7MWR3</accession>
<reference evidence="4 5" key="1">
    <citation type="submission" date="2019-09" db="EMBL/GenBank/DDBJ databases">
        <title>NBRP : Genome information of microbial organism related human and environment.</title>
        <authorList>
            <person name="Hattori M."/>
            <person name="Oshima K."/>
            <person name="Inaba H."/>
            <person name="Suda W."/>
            <person name="Sakamoto M."/>
            <person name="Iino T."/>
            <person name="Kitahara M."/>
            <person name="Oshida Y."/>
            <person name="Iida T."/>
            <person name="Kudo T."/>
            <person name="Itoh T."/>
            <person name="Ohkuma M."/>
        </authorList>
    </citation>
    <scope>NUCLEOTIDE SEQUENCE [LARGE SCALE GENOMIC DNA]</scope>
    <source>
        <strain evidence="2 4">Hi-2</strain>
        <strain evidence="3 5">Mie-1</strain>
    </source>
</reference>
<proteinExistence type="predicted"/>
<keyword evidence="1" id="KW-0812">Transmembrane</keyword>
<evidence type="ECO:0000313" key="2">
    <source>
        <dbReference type="EMBL" id="GEQ98427.1"/>
    </source>
</evidence>
<evidence type="ECO:0000313" key="5">
    <source>
        <dbReference type="Proteomes" id="UP000325187"/>
    </source>
</evidence>
<dbReference type="Pfam" id="PF04367">
    <property type="entry name" value="DUF502"/>
    <property type="match status" value="1"/>
</dbReference>
<comment type="caution">
    <text evidence="2">The sequence shown here is derived from an EMBL/GenBank/DDBJ whole genome shotgun (WGS) entry which is preliminary data.</text>
</comment>
<accession>A0A5A7MR59</accession>
<keyword evidence="1" id="KW-1133">Transmembrane helix</keyword>
<dbReference type="AlphaFoldDB" id="A0A5A7MR59"/>
<protein>
    <submittedName>
        <fullName evidence="2">Membrane protein</fullName>
    </submittedName>
</protein>
<evidence type="ECO:0000313" key="4">
    <source>
        <dbReference type="Proteomes" id="UP000322084"/>
    </source>
</evidence>
<dbReference type="EMBL" id="BKCM01000004">
    <property type="protein sequence ID" value="GER00382.1"/>
    <property type="molecule type" value="Genomic_DNA"/>
</dbReference>
<dbReference type="RefSeq" id="WP_150000729.1">
    <property type="nucleotide sequence ID" value="NZ_BKCL01000006.1"/>
</dbReference>
<keyword evidence="1" id="KW-0472">Membrane</keyword>
<organism evidence="2 4">
    <name type="scientific">Iodidimonas gelatinilytica</name>
    <dbReference type="NCBI Taxonomy" id="1236966"/>
    <lineage>
        <taxon>Bacteria</taxon>
        <taxon>Pseudomonadati</taxon>
        <taxon>Pseudomonadota</taxon>
        <taxon>Alphaproteobacteria</taxon>
        <taxon>Iodidimonadales</taxon>
        <taxon>Iodidimonadaceae</taxon>
        <taxon>Iodidimonas</taxon>
    </lineage>
</organism>
<feature type="transmembrane region" description="Helical" evidence="1">
    <location>
        <begin position="51"/>
        <end position="76"/>
    </location>
</feature>
<dbReference type="PANTHER" id="PTHR31876:SF26">
    <property type="entry name" value="PROTEIN LIKE COV 2"/>
    <property type="match status" value="1"/>
</dbReference>
<evidence type="ECO:0000256" key="1">
    <source>
        <dbReference type="SAM" id="Phobius"/>
    </source>
</evidence>
<sequence length="229" mass="25428">MMWLKLRTYFLAGLVIFAPISITIFLTWKVIGGIDRIVLNLLPQSYNPQTYLPVDVPGIGLLITFVVLTLMGALAANFFGRTMIRMGEALVNRMPVVRGIYTTVKQIAETVMAQSSTTFRDVVMVEYPRPGLWAIAFVSSTATQEIQDKTSREEMLNVFLPTTPNPTSGFLLFVRKRDCVYLDMTIEQAIKYIISAGLVTPNDADKARRDTIVALGDKTGKDGDPKGRA</sequence>
<dbReference type="InterPro" id="IPR007462">
    <property type="entry name" value="COV1-like"/>
</dbReference>